<evidence type="ECO:0000313" key="1">
    <source>
        <dbReference type="EMBL" id="JAD66838.1"/>
    </source>
</evidence>
<accession>A0A0A9BX88</accession>
<protein>
    <submittedName>
        <fullName evidence="1">Uncharacterized protein</fullName>
    </submittedName>
</protein>
<reference evidence="1" key="2">
    <citation type="journal article" date="2015" name="Data Brief">
        <title>Shoot transcriptome of the giant reed, Arundo donax.</title>
        <authorList>
            <person name="Barrero R.A."/>
            <person name="Guerrero F.D."/>
            <person name="Moolhuijzen P."/>
            <person name="Goolsby J.A."/>
            <person name="Tidwell J."/>
            <person name="Bellgard S.E."/>
            <person name="Bellgard M.I."/>
        </authorList>
    </citation>
    <scope>NUCLEOTIDE SEQUENCE</scope>
    <source>
        <tissue evidence="1">Shoot tissue taken approximately 20 cm above the soil surface</tissue>
    </source>
</reference>
<name>A0A0A9BX88_ARUDO</name>
<organism evidence="1">
    <name type="scientific">Arundo donax</name>
    <name type="common">Giant reed</name>
    <name type="synonym">Donax arundinaceus</name>
    <dbReference type="NCBI Taxonomy" id="35708"/>
    <lineage>
        <taxon>Eukaryota</taxon>
        <taxon>Viridiplantae</taxon>
        <taxon>Streptophyta</taxon>
        <taxon>Embryophyta</taxon>
        <taxon>Tracheophyta</taxon>
        <taxon>Spermatophyta</taxon>
        <taxon>Magnoliopsida</taxon>
        <taxon>Liliopsida</taxon>
        <taxon>Poales</taxon>
        <taxon>Poaceae</taxon>
        <taxon>PACMAD clade</taxon>
        <taxon>Arundinoideae</taxon>
        <taxon>Arundineae</taxon>
        <taxon>Arundo</taxon>
    </lineage>
</organism>
<proteinExistence type="predicted"/>
<reference evidence="1" key="1">
    <citation type="submission" date="2014-09" db="EMBL/GenBank/DDBJ databases">
        <authorList>
            <person name="Magalhaes I.L.F."/>
            <person name="Oliveira U."/>
            <person name="Santos F.R."/>
            <person name="Vidigal T.H.D.A."/>
            <person name="Brescovit A.D."/>
            <person name="Santos A.J."/>
        </authorList>
    </citation>
    <scope>NUCLEOTIDE SEQUENCE</scope>
    <source>
        <tissue evidence="1">Shoot tissue taken approximately 20 cm above the soil surface</tissue>
    </source>
</reference>
<dbReference type="AlphaFoldDB" id="A0A0A9BX88"/>
<dbReference type="EMBL" id="GBRH01231057">
    <property type="protein sequence ID" value="JAD66838.1"/>
    <property type="molecule type" value="Transcribed_RNA"/>
</dbReference>
<sequence length="73" mass="7877">MLCSKSVKIGAASTTSVPIFSSAPSPMKRATFLRTTNSASAIFALNLLSYIYSAQEKSHAVQLTSRDFIISVY</sequence>